<evidence type="ECO:0000313" key="10">
    <source>
        <dbReference type="EMBL" id="WVX67192.1"/>
    </source>
</evidence>
<sequence>MKKRRGAIYKVLSCLAFVSLSLVNFSLFGRQNAAIIIDAHSGEVIHQSNPDTLAHPASMTKMMTLYLVFKAIDAGKIKFDQQIKVSKHASVQAPCKLHLKPGSTLTVKQAVLGAITKSANDASVVLAEALGGSEAKFAEMMTKEAKRLGMSRTVFKNASGLPNKQQITTARDMARLGQALYRDFPHHFKLFKEKSFVYKGTRHANHNRLLERVKEIDGIKTGFINSSGFNLTASMVKHGKRLIAVVMGGQTARSRDDHMLKLLNTAFAKIGKGSGKDDKSQGKDYGDMDQLLASVSQDEMTQDAVLKKEGPELAGELPGFETLDQLLAHMDEDQAEFMLAKNEGPSRSLTPLKKAKVTQNIKKVSATSSSKKAAEKSTKKAKFKLVKSQTKKPVAKSTGKKKRKKRSV</sequence>
<evidence type="ECO:0000256" key="5">
    <source>
        <dbReference type="ARBA" id="ARBA00022984"/>
    </source>
</evidence>
<dbReference type="InterPro" id="IPR012338">
    <property type="entry name" value="Beta-lactam/transpept-like"/>
</dbReference>
<evidence type="ECO:0000256" key="6">
    <source>
        <dbReference type="ARBA" id="ARBA00023316"/>
    </source>
</evidence>
<keyword evidence="10" id="KW-0121">Carboxypeptidase</keyword>
<name>A0ABZ2C4R7_9PROT</name>
<dbReference type="Pfam" id="PF00768">
    <property type="entry name" value="Peptidase_S11"/>
    <property type="match status" value="1"/>
</dbReference>
<evidence type="ECO:0000256" key="8">
    <source>
        <dbReference type="SAM" id="MobiDB-lite"/>
    </source>
</evidence>
<evidence type="ECO:0000313" key="11">
    <source>
        <dbReference type="Proteomes" id="UP001330434"/>
    </source>
</evidence>
<evidence type="ECO:0000256" key="2">
    <source>
        <dbReference type="ARBA" id="ARBA00022729"/>
    </source>
</evidence>
<protein>
    <submittedName>
        <fullName evidence="10">D-alanyl-D-alanine carboxypeptidase</fullName>
    </submittedName>
</protein>
<dbReference type="InterPro" id="IPR001967">
    <property type="entry name" value="Peptidase_S11_N"/>
</dbReference>
<dbReference type="InterPro" id="IPR018044">
    <property type="entry name" value="Peptidase_S11"/>
</dbReference>
<feature type="domain" description="Peptidase S11 D-alanyl-D-alanine carboxypeptidase A N-terminal" evidence="9">
    <location>
        <begin position="32"/>
        <end position="250"/>
    </location>
</feature>
<dbReference type="RefSeq" id="WP_331255973.1">
    <property type="nucleotide sequence ID" value="NZ_CP133270.1"/>
</dbReference>
<keyword evidence="2" id="KW-0732">Signal</keyword>
<gene>
    <name evidence="10" type="ORF">Bealeia1_01390</name>
</gene>
<evidence type="ECO:0000256" key="7">
    <source>
        <dbReference type="RuleBase" id="RU004016"/>
    </source>
</evidence>
<dbReference type="PANTHER" id="PTHR21581:SF6">
    <property type="entry name" value="TRAFFICKING PROTEIN PARTICLE COMPLEX SUBUNIT 12"/>
    <property type="match status" value="1"/>
</dbReference>
<keyword evidence="5" id="KW-0573">Peptidoglycan synthesis</keyword>
<keyword evidence="10" id="KW-0645">Protease</keyword>
<keyword evidence="6" id="KW-0961">Cell wall biogenesis/degradation</keyword>
<dbReference type="EMBL" id="CP133270">
    <property type="protein sequence ID" value="WVX67192.1"/>
    <property type="molecule type" value="Genomic_DNA"/>
</dbReference>
<evidence type="ECO:0000259" key="9">
    <source>
        <dbReference type="Pfam" id="PF00768"/>
    </source>
</evidence>
<evidence type="ECO:0000256" key="4">
    <source>
        <dbReference type="ARBA" id="ARBA00022960"/>
    </source>
</evidence>
<accession>A0ABZ2C4R7</accession>
<evidence type="ECO:0000256" key="1">
    <source>
        <dbReference type="ARBA" id="ARBA00007164"/>
    </source>
</evidence>
<comment type="similarity">
    <text evidence="1 7">Belongs to the peptidase S11 family.</text>
</comment>
<feature type="compositionally biased region" description="Basic residues" evidence="8">
    <location>
        <begin position="379"/>
        <end position="408"/>
    </location>
</feature>
<dbReference type="Gene3D" id="3.40.710.10">
    <property type="entry name" value="DD-peptidase/beta-lactamase superfamily"/>
    <property type="match status" value="1"/>
</dbReference>
<dbReference type="GO" id="GO:0004180">
    <property type="term" value="F:carboxypeptidase activity"/>
    <property type="evidence" value="ECO:0007669"/>
    <property type="project" value="UniProtKB-KW"/>
</dbReference>
<keyword evidence="4" id="KW-0133">Cell shape</keyword>
<proteinExistence type="inferred from homology"/>
<evidence type="ECO:0000256" key="3">
    <source>
        <dbReference type="ARBA" id="ARBA00022801"/>
    </source>
</evidence>
<keyword evidence="3" id="KW-0378">Hydrolase</keyword>
<feature type="compositionally biased region" description="Low complexity" evidence="8">
    <location>
        <begin position="362"/>
        <end position="371"/>
    </location>
</feature>
<dbReference type="PANTHER" id="PTHR21581">
    <property type="entry name" value="D-ALANYL-D-ALANINE CARBOXYPEPTIDASE"/>
    <property type="match status" value="1"/>
</dbReference>
<dbReference type="PRINTS" id="PR00725">
    <property type="entry name" value="DADACBPTASE1"/>
</dbReference>
<reference evidence="10 11" key="1">
    <citation type="journal article" date="2024" name="Environ. Microbiol.">
        <title>Novel evolutionary insights on the interactions of the Holosporales (Alphaproteobacteria) with eukaryotic hosts from comparative genomics.</title>
        <authorList>
            <person name="Giovannini M."/>
            <person name="Petroni G."/>
            <person name="Castelli M."/>
        </authorList>
    </citation>
    <scope>NUCLEOTIDE SEQUENCE [LARGE SCALE GENOMIC DNA]</scope>
    <source>
        <strain evidence="10 11">US_Bl 15I1</strain>
    </source>
</reference>
<dbReference type="SUPFAM" id="SSF56601">
    <property type="entry name" value="beta-lactamase/transpeptidase-like"/>
    <property type="match status" value="1"/>
</dbReference>
<organism evidence="10 11">
    <name type="scientific">Candidatus Bealeia paramacronuclearis</name>
    <dbReference type="NCBI Taxonomy" id="1921001"/>
    <lineage>
        <taxon>Bacteria</taxon>
        <taxon>Pseudomonadati</taxon>
        <taxon>Pseudomonadota</taxon>
        <taxon>Alphaproteobacteria</taxon>
        <taxon>Holosporales</taxon>
        <taxon>Holosporaceae</taxon>
        <taxon>Candidatus Bealeia</taxon>
    </lineage>
</organism>
<dbReference type="Proteomes" id="UP001330434">
    <property type="component" value="Chromosome"/>
</dbReference>
<keyword evidence="11" id="KW-1185">Reference proteome</keyword>
<feature type="region of interest" description="Disordered" evidence="8">
    <location>
        <begin position="342"/>
        <end position="408"/>
    </location>
</feature>